<dbReference type="GO" id="GO:0003677">
    <property type="term" value="F:DNA binding"/>
    <property type="evidence" value="ECO:0007669"/>
    <property type="project" value="UniProtKB-UniRule"/>
</dbReference>
<evidence type="ECO:0000256" key="1">
    <source>
        <dbReference type="ARBA" id="ARBA00023125"/>
    </source>
</evidence>
<evidence type="ECO:0000259" key="3">
    <source>
        <dbReference type="PROSITE" id="PS50977"/>
    </source>
</evidence>
<dbReference type="InterPro" id="IPR036271">
    <property type="entry name" value="Tet_transcr_reg_TetR-rel_C_sf"/>
</dbReference>
<name>A0A4Q9Y639_9LACO</name>
<dbReference type="Gene3D" id="1.10.357.10">
    <property type="entry name" value="Tetracycline Repressor, domain 2"/>
    <property type="match status" value="1"/>
</dbReference>
<dbReference type="Proteomes" id="UP000292648">
    <property type="component" value="Unassembled WGS sequence"/>
</dbReference>
<proteinExistence type="predicted"/>
<dbReference type="Gene3D" id="1.10.10.60">
    <property type="entry name" value="Homeodomain-like"/>
    <property type="match status" value="1"/>
</dbReference>
<accession>A0A4Q9Y639</accession>
<dbReference type="PANTHER" id="PTHR30328:SF54">
    <property type="entry name" value="HTH-TYPE TRANSCRIPTIONAL REPRESSOR SCO4008"/>
    <property type="match status" value="1"/>
</dbReference>
<keyword evidence="1 2" id="KW-0238">DNA-binding</keyword>
<sequence>MVVTRSVPKDPAKVERIMQAAMHAFAAHGYRDAKTDAIASVAAVSKGLIFHYYGSKQGLYMATVQTATDTIITTINQQIFDVPDDLVTLMVRSAQYKAAFGKDHPDEMKVMIEAYGALERLPAKIQAQIKVLYAKAMAISREMIGRVLDKMPLRKDIDREVTIALIMGVYNQIFMEFQAYMRENNDVQSMDDVEWVVSRAKAYMGILEHGFVASNLKPE</sequence>
<reference evidence="4 5" key="1">
    <citation type="submission" date="2019-01" db="EMBL/GenBank/DDBJ databases">
        <title>Draft genome sequence of Lactobacillus paraplantarum OSY-TC318, a Producer of the novel lantibiotic Paraplantaracin TC318.</title>
        <authorList>
            <person name="Hussein W.E."/>
            <person name="Huang E."/>
            <person name="Yousef A.E."/>
        </authorList>
    </citation>
    <scope>NUCLEOTIDE SEQUENCE [LARGE SCALE GENOMIC DNA]</scope>
    <source>
        <strain evidence="4 5">OSY-TC318</strain>
    </source>
</reference>
<dbReference type="GO" id="GO:0006355">
    <property type="term" value="P:regulation of DNA-templated transcription"/>
    <property type="evidence" value="ECO:0007669"/>
    <property type="project" value="UniProtKB-ARBA"/>
</dbReference>
<dbReference type="InterPro" id="IPR009057">
    <property type="entry name" value="Homeodomain-like_sf"/>
</dbReference>
<dbReference type="PANTHER" id="PTHR30328">
    <property type="entry name" value="TRANSCRIPTIONAL REPRESSOR"/>
    <property type="match status" value="1"/>
</dbReference>
<comment type="caution">
    <text evidence="4">The sequence shown here is derived from an EMBL/GenBank/DDBJ whole genome shotgun (WGS) entry which is preliminary data.</text>
</comment>
<dbReference type="AlphaFoldDB" id="A0A4Q9Y639"/>
<dbReference type="PROSITE" id="PS50977">
    <property type="entry name" value="HTH_TETR_2"/>
    <property type="match status" value="1"/>
</dbReference>
<feature type="domain" description="HTH tetR-type" evidence="3">
    <location>
        <begin position="11"/>
        <end position="71"/>
    </location>
</feature>
<gene>
    <name evidence="4" type="ORF">EUZ87_00810</name>
</gene>
<evidence type="ECO:0000313" key="4">
    <source>
        <dbReference type="EMBL" id="TBX52726.1"/>
    </source>
</evidence>
<dbReference type="InterPro" id="IPR001647">
    <property type="entry name" value="HTH_TetR"/>
</dbReference>
<evidence type="ECO:0000256" key="2">
    <source>
        <dbReference type="PROSITE-ProRule" id="PRU00335"/>
    </source>
</evidence>
<feature type="DNA-binding region" description="H-T-H motif" evidence="2">
    <location>
        <begin position="34"/>
        <end position="53"/>
    </location>
</feature>
<dbReference type="Pfam" id="PF00440">
    <property type="entry name" value="TetR_N"/>
    <property type="match status" value="1"/>
</dbReference>
<protein>
    <submittedName>
        <fullName evidence="4">TetR/AcrR family transcriptional regulator</fullName>
    </submittedName>
</protein>
<dbReference type="PRINTS" id="PR00455">
    <property type="entry name" value="HTHTETR"/>
</dbReference>
<dbReference type="SUPFAM" id="SSF48498">
    <property type="entry name" value="Tetracyclin repressor-like, C-terminal domain"/>
    <property type="match status" value="1"/>
</dbReference>
<organism evidence="4 5">
    <name type="scientific">Lactiplantibacillus paraplantarum</name>
    <dbReference type="NCBI Taxonomy" id="60520"/>
    <lineage>
        <taxon>Bacteria</taxon>
        <taxon>Bacillati</taxon>
        <taxon>Bacillota</taxon>
        <taxon>Bacilli</taxon>
        <taxon>Lactobacillales</taxon>
        <taxon>Lactobacillaceae</taxon>
        <taxon>Lactiplantibacillus</taxon>
    </lineage>
</organism>
<dbReference type="EMBL" id="SEHH01000009">
    <property type="protein sequence ID" value="TBX52726.1"/>
    <property type="molecule type" value="Genomic_DNA"/>
</dbReference>
<evidence type="ECO:0000313" key="5">
    <source>
        <dbReference type="Proteomes" id="UP000292648"/>
    </source>
</evidence>
<dbReference type="SUPFAM" id="SSF46689">
    <property type="entry name" value="Homeodomain-like"/>
    <property type="match status" value="1"/>
</dbReference>
<dbReference type="InterPro" id="IPR050109">
    <property type="entry name" value="HTH-type_TetR-like_transc_reg"/>
</dbReference>